<keyword evidence="2" id="KW-1185">Reference proteome</keyword>
<name>A0A0H2QWR9_9AGAM</name>
<accession>A0A0H2QWR9</accession>
<gene>
    <name evidence="1" type="ORF">SCHPADRAFT_911988</name>
</gene>
<feature type="non-terminal residue" evidence="1">
    <location>
        <position position="70"/>
    </location>
</feature>
<evidence type="ECO:0000313" key="2">
    <source>
        <dbReference type="Proteomes" id="UP000053477"/>
    </source>
</evidence>
<dbReference type="InParanoid" id="A0A0H2QWR9"/>
<sequence length="70" mass="8210">MMQILTDARYRFITQHLRAFLDIAEASVNTTTKHVRSTRITVRFTGVEKDAQEIFRCSPQEFRRTFQASS</sequence>
<dbReference type="Proteomes" id="UP000053477">
    <property type="component" value="Unassembled WGS sequence"/>
</dbReference>
<reference evidence="1 2" key="1">
    <citation type="submission" date="2015-04" db="EMBL/GenBank/DDBJ databases">
        <title>Complete genome sequence of Schizopora paradoxa KUC8140, a cosmopolitan wood degrader in East Asia.</title>
        <authorList>
            <consortium name="DOE Joint Genome Institute"/>
            <person name="Min B."/>
            <person name="Park H."/>
            <person name="Jang Y."/>
            <person name="Kim J.-J."/>
            <person name="Kim K.H."/>
            <person name="Pangilinan J."/>
            <person name="Lipzen A."/>
            <person name="Riley R."/>
            <person name="Grigoriev I.V."/>
            <person name="Spatafora J.W."/>
            <person name="Choi I.-G."/>
        </authorList>
    </citation>
    <scope>NUCLEOTIDE SEQUENCE [LARGE SCALE GENOMIC DNA]</scope>
    <source>
        <strain evidence="1 2">KUC8140</strain>
    </source>
</reference>
<organism evidence="1 2">
    <name type="scientific">Schizopora paradoxa</name>
    <dbReference type="NCBI Taxonomy" id="27342"/>
    <lineage>
        <taxon>Eukaryota</taxon>
        <taxon>Fungi</taxon>
        <taxon>Dikarya</taxon>
        <taxon>Basidiomycota</taxon>
        <taxon>Agaricomycotina</taxon>
        <taxon>Agaricomycetes</taxon>
        <taxon>Hymenochaetales</taxon>
        <taxon>Schizoporaceae</taxon>
        <taxon>Schizopora</taxon>
    </lineage>
</organism>
<proteinExistence type="predicted"/>
<dbReference type="EMBL" id="KQ087084">
    <property type="protein sequence ID" value="KLO03754.1"/>
    <property type="molecule type" value="Genomic_DNA"/>
</dbReference>
<protein>
    <submittedName>
        <fullName evidence="1">Uncharacterized protein</fullName>
    </submittedName>
</protein>
<evidence type="ECO:0000313" key="1">
    <source>
        <dbReference type="EMBL" id="KLO03754.1"/>
    </source>
</evidence>
<dbReference type="AlphaFoldDB" id="A0A0H2QWR9"/>